<gene>
    <name evidence="1" type="primary">asp3</name>
    <name evidence="1" type="ORF">GA838_01360</name>
</gene>
<comment type="caution">
    <text evidence="1">The sequence shown here is derived from an EMBL/GenBank/DDBJ whole genome shotgun (WGS) entry which is preliminary data.</text>
</comment>
<dbReference type="InterPro" id="IPR022259">
    <property type="entry name" value="Acessory_Sec_prot_Asp3"/>
</dbReference>
<dbReference type="NCBIfam" id="TIGR03711">
    <property type="entry name" value="acc_sec_asp3"/>
    <property type="match status" value="1"/>
</dbReference>
<organism evidence="1 2">
    <name type="scientific">Oenococcus oeni</name>
    <name type="common">Leuconostoc oenos</name>
    <dbReference type="NCBI Taxonomy" id="1247"/>
    <lineage>
        <taxon>Bacteria</taxon>
        <taxon>Bacillati</taxon>
        <taxon>Bacillota</taxon>
        <taxon>Bacilli</taxon>
        <taxon>Lactobacillales</taxon>
        <taxon>Lactobacillaceae</taxon>
        <taxon>Oenococcus</taxon>
    </lineage>
</organism>
<evidence type="ECO:0000313" key="1">
    <source>
        <dbReference type="EMBL" id="MDV7714431.1"/>
    </source>
</evidence>
<sequence>MTTARQSTIGSYASSKIFYLSIFKEGKRMCNEYPTNLIFWENGTSSDYLYGSSIDFSSLNNVVFENSLMPSSVIIHSWNSLVDYQGNRVSTNLPLLEKSGIYQIEIDLNSFPEQSVYTQISFYDIAKTRIKTINIKESRGTFIYPKNSFSYRIDLINAGLHHFVFHEIRLREIAEVSKETQAKKIKLESFPYEIFDISKVTNFVSYKRPLNIIFNEPKKNFVPTLPKNVLKKINNLVLINDFRPFGGFYLSDDNHRDYEKELKESILRLSEKFTSLNLIGFGPISSFAALFYHQYSLTNVSSYVSDDFLGSLDNFERIQNLSPSLSKYLMNFFQENKFLPTDSIKDSVKIYFRVKNNLSSDHFFISKLLSTIPRLKNLPFSELNKTEMGNLNFNHA</sequence>
<accession>A0AAJ2P2N3</accession>
<evidence type="ECO:0000313" key="2">
    <source>
        <dbReference type="Proteomes" id="UP001281024"/>
    </source>
</evidence>
<name>A0AAJ2P2N3_OENOE</name>
<proteinExistence type="predicted"/>
<protein>
    <submittedName>
        <fullName evidence="1">Accessory Sec system protein Asp3</fullName>
    </submittedName>
</protein>
<dbReference type="RefSeq" id="WP_317767839.1">
    <property type="nucleotide sequence ID" value="NZ_WERV01000001.1"/>
</dbReference>
<dbReference type="Proteomes" id="UP001281024">
    <property type="component" value="Unassembled WGS sequence"/>
</dbReference>
<dbReference type="EMBL" id="WERV01000001">
    <property type="protein sequence ID" value="MDV7714431.1"/>
    <property type="molecule type" value="Genomic_DNA"/>
</dbReference>
<reference evidence="1" key="1">
    <citation type="submission" date="2019-10" db="EMBL/GenBank/DDBJ databases">
        <title>Malate fermentation in French cider.</title>
        <authorList>
            <person name="Cousin F.J."/>
            <person name="Medina Fernandez S."/>
            <person name="Misery B."/>
            <person name="Laplace J.-M."/>
            <person name="Cretenet M."/>
        </authorList>
    </citation>
    <scope>NUCLEOTIDE SEQUENCE</scope>
    <source>
        <strain evidence="1">UCMA15129</strain>
    </source>
</reference>
<dbReference type="AlphaFoldDB" id="A0AAJ2P2N3"/>
<dbReference type="GO" id="GO:0015031">
    <property type="term" value="P:protein transport"/>
    <property type="evidence" value="ECO:0007669"/>
    <property type="project" value="InterPro"/>
</dbReference>
<dbReference type="Pfam" id="PF15432">
    <property type="entry name" value="Sec-ASP3"/>
    <property type="match status" value="1"/>
</dbReference>